<reference evidence="2" key="1">
    <citation type="submission" date="2020-11" db="EMBL/GenBank/DDBJ databases">
        <authorList>
            <consortium name="DOE Joint Genome Institute"/>
            <person name="Ahrendt S."/>
            <person name="Riley R."/>
            <person name="Andreopoulos W."/>
            <person name="Labutti K."/>
            <person name="Pangilinan J."/>
            <person name="Ruiz-Duenas F.J."/>
            <person name="Barrasa J.M."/>
            <person name="Sanchez-Garcia M."/>
            <person name="Camarero S."/>
            <person name="Miyauchi S."/>
            <person name="Serrano A."/>
            <person name="Linde D."/>
            <person name="Babiker R."/>
            <person name="Drula E."/>
            <person name="Ayuso-Fernandez I."/>
            <person name="Pacheco R."/>
            <person name="Padilla G."/>
            <person name="Ferreira P."/>
            <person name="Barriuso J."/>
            <person name="Kellner H."/>
            <person name="Castanera R."/>
            <person name="Alfaro M."/>
            <person name="Ramirez L."/>
            <person name="Pisabarro A.G."/>
            <person name="Kuo A."/>
            <person name="Tritt A."/>
            <person name="Lipzen A."/>
            <person name="He G."/>
            <person name="Yan M."/>
            <person name="Ng V."/>
            <person name="Cullen D."/>
            <person name="Martin F."/>
            <person name="Rosso M.-N."/>
            <person name="Henrissat B."/>
            <person name="Hibbett D."/>
            <person name="Martinez A.T."/>
            <person name="Grigoriev I.V."/>
        </authorList>
    </citation>
    <scope>NUCLEOTIDE SEQUENCE</scope>
    <source>
        <strain evidence="2">MF-IS2</strain>
    </source>
</reference>
<feature type="region of interest" description="Disordered" evidence="1">
    <location>
        <begin position="76"/>
        <end position="96"/>
    </location>
</feature>
<comment type="caution">
    <text evidence="2">The sequence shown here is derived from an EMBL/GenBank/DDBJ whole genome shotgun (WGS) entry which is preliminary data.</text>
</comment>
<dbReference type="InterPro" id="IPR027417">
    <property type="entry name" value="P-loop_NTPase"/>
</dbReference>
<organism evidence="2 3">
    <name type="scientific">Macrolepiota fuliginosa MF-IS2</name>
    <dbReference type="NCBI Taxonomy" id="1400762"/>
    <lineage>
        <taxon>Eukaryota</taxon>
        <taxon>Fungi</taxon>
        <taxon>Dikarya</taxon>
        <taxon>Basidiomycota</taxon>
        <taxon>Agaricomycotina</taxon>
        <taxon>Agaricomycetes</taxon>
        <taxon>Agaricomycetidae</taxon>
        <taxon>Agaricales</taxon>
        <taxon>Agaricineae</taxon>
        <taxon>Agaricaceae</taxon>
        <taxon>Macrolepiota</taxon>
    </lineage>
</organism>
<evidence type="ECO:0000313" key="3">
    <source>
        <dbReference type="Proteomes" id="UP000807342"/>
    </source>
</evidence>
<dbReference type="Proteomes" id="UP000807342">
    <property type="component" value="Unassembled WGS sequence"/>
</dbReference>
<protein>
    <recommendedName>
        <fullName evidence="4">Orc1-like AAA ATPase domain-containing protein</fullName>
    </recommendedName>
</protein>
<dbReference type="EMBL" id="MU151078">
    <property type="protein sequence ID" value="KAF9451874.1"/>
    <property type="molecule type" value="Genomic_DNA"/>
</dbReference>
<gene>
    <name evidence="2" type="ORF">P691DRAFT_772729</name>
</gene>
<evidence type="ECO:0000256" key="1">
    <source>
        <dbReference type="SAM" id="MobiDB-lite"/>
    </source>
</evidence>
<evidence type="ECO:0008006" key="4">
    <source>
        <dbReference type="Google" id="ProtNLM"/>
    </source>
</evidence>
<accession>A0A9P5XK46</accession>
<keyword evidence="3" id="KW-1185">Reference proteome</keyword>
<evidence type="ECO:0000313" key="2">
    <source>
        <dbReference type="EMBL" id="KAF9451874.1"/>
    </source>
</evidence>
<feature type="non-terminal residue" evidence="2">
    <location>
        <position position="96"/>
    </location>
</feature>
<proteinExistence type="predicted"/>
<dbReference type="AlphaFoldDB" id="A0A9P5XK46"/>
<name>A0A9P5XK46_9AGAR</name>
<sequence length="96" mass="10297">MSDVGYYSSARDPPPRYDEARTKLINMVERLLSDPDAKERLLLLLGPAGVGKSAIAQTLAERQAKNRTLGASLFFSQSTSAVSSSPPNGSPDQSSR</sequence>
<dbReference type="Gene3D" id="3.40.50.300">
    <property type="entry name" value="P-loop containing nucleotide triphosphate hydrolases"/>
    <property type="match status" value="1"/>
</dbReference>
<dbReference type="SUPFAM" id="SSF52540">
    <property type="entry name" value="P-loop containing nucleoside triphosphate hydrolases"/>
    <property type="match status" value="1"/>
</dbReference>